<accession>A0ABQ0Q173</accession>
<dbReference type="Proteomes" id="UP001065047">
    <property type="component" value="Unassembled WGS sequence"/>
</dbReference>
<sequence length="296" mass="32463">MESVSDADQKAINKSQGILASAERILMTLTEDGAHGKSGIHVAYLWGLTVADRLVLTDDYAEAVSRTCDTVEGLKSLLTEGVGRSFEKYAQDPTLMIIPLRGRRRLVEKCAVRKPSKKKRKSQHVEKISDENDWIAILAFCPDGDPDSRSFLFAWGDDKFGFVASWAMHWSIGKVKEICASTDWSAGQYSDVTKALSINGCVHFTHDGSFDLYGKEGVPGHEQSAIMMTEIPFLLCAGAAMQAGGVRKVEVGDQAAMGGGQPHRSLFVFAPEDVTGSEFPSLSEKKGLFRRKVLWQ</sequence>
<gene>
    <name evidence="1" type="ORF">AA14337_3363</name>
</gene>
<reference evidence="1" key="1">
    <citation type="submission" date="2013-04" db="EMBL/GenBank/DDBJ databases">
        <title>The genome sequencing project of 58 acetic acid bacteria.</title>
        <authorList>
            <person name="Okamoto-Kainuma A."/>
            <person name="Ishikawa M."/>
            <person name="Umino S."/>
            <person name="Koizumi Y."/>
            <person name="Shiwa Y."/>
            <person name="Yoshikawa H."/>
            <person name="Matsutani M."/>
            <person name="Matsushita K."/>
        </authorList>
    </citation>
    <scope>NUCLEOTIDE SEQUENCE</scope>
    <source>
        <strain evidence="1">DSM 14337</strain>
    </source>
</reference>
<proteinExistence type="predicted"/>
<keyword evidence="2" id="KW-1185">Reference proteome</keyword>
<name>A0ABQ0Q173_9PROT</name>
<comment type="caution">
    <text evidence="1">The sequence shown here is derived from an EMBL/GenBank/DDBJ whole genome shotgun (WGS) entry which is preliminary data.</text>
</comment>
<organism evidence="1 2">
    <name type="scientific">Acetobacter malorum DSM 14337</name>
    <dbReference type="NCBI Taxonomy" id="1307910"/>
    <lineage>
        <taxon>Bacteria</taxon>
        <taxon>Pseudomonadati</taxon>
        <taxon>Pseudomonadota</taxon>
        <taxon>Alphaproteobacteria</taxon>
        <taxon>Acetobacterales</taxon>
        <taxon>Acetobacteraceae</taxon>
        <taxon>Acetobacter</taxon>
    </lineage>
</organism>
<evidence type="ECO:0000313" key="1">
    <source>
        <dbReference type="EMBL" id="GBQ86587.1"/>
    </source>
</evidence>
<protein>
    <submittedName>
        <fullName evidence="1">Uncharacterized protein</fullName>
    </submittedName>
</protein>
<evidence type="ECO:0000313" key="2">
    <source>
        <dbReference type="Proteomes" id="UP001065047"/>
    </source>
</evidence>
<dbReference type="EMBL" id="BAPF01000059">
    <property type="protein sequence ID" value="GBQ86587.1"/>
    <property type="molecule type" value="Genomic_DNA"/>
</dbReference>